<organism evidence="20 21">
    <name type="scientific">Coilia grayii</name>
    <name type="common">Gray's grenadier anchovy</name>
    <dbReference type="NCBI Taxonomy" id="363190"/>
    <lineage>
        <taxon>Eukaryota</taxon>
        <taxon>Metazoa</taxon>
        <taxon>Chordata</taxon>
        <taxon>Craniata</taxon>
        <taxon>Vertebrata</taxon>
        <taxon>Euteleostomi</taxon>
        <taxon>Actinopterygii</taxon>
        <taxon>Neopterygii</taxon>
        <taxon>Teleostei</taxon>
        <taxon>Clupei</taxon>
        <taxon>Clupeiformes</taxon>
        <taxon>Clupeoidei</taxon>
        <taxon>Engraulidae</taxon>
        <taxon>Coilinae</taxon>
        <taxon>Coilia</taxon>
    </lineage>
</organism>
<evidence type="ECO:0000256" key="5">
    <source>
        <dbReference type="ARBA" id="ARBA00022553"/>
    </source>
</evidence>
<keyword evidence="11 17" id="KW-0675">Receptor</keyword>
<evidence type="ECO:0000256" key="12">
    <source>
        <dbReference type="ARBA" id="ARBA00023180"/>
    </source>
</evidence>
<dbReference type="PRINTS" id="PR00237">
    <property type="entry name" value="GPCRRHODOPSN"/>
</dbReference>
<feature type="transmembrane region" description="Helical" evidence="18">
    <location>
        <begin position="199"/>
        <end position="221"/>
    </location>
</feature>
<dbReference type="PROSITE" id="PS50262">
    <property type="entry name" value="G_PROTEIN_RECEP_F1_2"/>
    <property type="match status" value="1"/>
</dbReference>
<evidence type="ECO:0000256" key="17">
    <source>
        <dbReference type="RuleBase" id="RU000688"/>
    </source>
</evidence>
<evidence type="ECO:0000256" key="13">
    <source>
        <dbReference type="ARBA" id="ARBA00023224"/>
    </source>
</evidence>
<keyword evidence="4" id="KW-0145">Chemotaxis</keyword>
<dbReference type="EMBL" id="JBHFQA010000020">
    <property type="protein sequence ID" value="KAL2081555.1"/>
    <property type="molecule type" value="Genomic_DNA"/>
</dbReference>
<dbReference type="GO" id="GO:0005886">
    <property type="term" value="C:plasma membrane"/>
    <property type="evidence" value="ECO:0007669"/>
    <property type="project" value="UniProtKB-SubCell"/>
</dbReference>
<keyword evidence="21" id="KW-1185">Reference proteome</keyword>
<dbReference type="InterPro" id="IPR050119">
    <property type="entry name" value="CCR1-9-like"/>
</dbReference>
<keyword evidence="13 17" id="KW-0807">Transducer</keyword>
<dbReference type="InterPro" id="IPR000276">
    <property type="entry name" value="GPCR_Rhodpsn"/>
</dbReference>
<feature type="transmembrane region" description="Helical" evidence="18">
    <location>
        <begin position="29"/>
        <end position="54"/>
    </location>
</feature>
<keyword evidence="7 18" id="KW-1133">Transmembrane helix</keyword>
<comment type="subunit">
    <text evidence="16">Interacts with IL8. Interacts with GNAI2.</text>
</comment>
<evidence type="ECO:0000256" key="7">
    <source>
        <dbReference type="ARBA" id="ARBA00022989"/>
    </source>
</evidence>
<keyword evidence="5" id="KW-0597">Phosphoprotein</keyword>
<dbReference type="Gene3D" id="1.20.1070.10">
    <property type="entry name" value="Rhodopsin 7-helix transmembrane proteins"/>
    <property type="match status" value="1"/>
</dbReference>
<evidence type="ECO:0000256" key="4">
    <source>
        <dbReference type="ARBA" id="ARBA00022500"/>
    </source>
</evidence>
<comment type="function">
    <text evidence="14">Receptor for interleukin-8 which is a powerful neutrophil chemotactic factor. Binding of IL-8 to the receptor causes activation of neutrophils. This response is mediated via a G-protein that activates a phosphatidylinositol-calcium second messenger system. Binds to IL-8 with high affinity. Also binds with high affinity to CXCL3, GRO/MGSA and NAP-2.</text>
</comment>
<dbReference type="CDD" id="cd15178">
    <property type="entry name" value="7tmA_CXCR1_2"/>
    <property type="match status" value="1"/>
</dbReference>
<accession>A0ABD1J5I9</accession>
<dbReference type="GO" id="GO:0004930">
    <property type="term" value="F:G protein-coupled receptor activity"/>
    <property type="evidence" value="ECO:0007669"/>
    <property type="project" value="UniProtKB-KW"/>
</dbReference>
<proteinExistence type="inferred from homology"/>
<dbReference type="InterPro" id="IPR000174">
    <property type="entry name" value="Chemokine_CXCR_1/2"/>
</dbReference>
<dbReference type="PANTHER" id="PTHR10489">
    <property type="entry name" value="CELL ADHESION MOLECULE"/>
    <property type="match status" value="1"/>
</dbReference>
<feature type="transmembrane region" description="Helical" evidence="18">
    <location>
        <begin position="108"/>
        <end position="129"/>
    </location>
</feature>
<sequence length="343" mass="38498">MASEPTTPTFDYSMLPDYSPCERPTLNGLALMVVYFIVFILSLLGNSVVVFVVCSMVNRRTSTDIYLMHLAVADFLFCLTLPFWAISISSQWVFGTFLCKLLSGVQDTAFYSCVFLLACISVDRYLAIVKATQVASKRRHLVKVVCSLVWVLALGLAVPVIVQREAFMPEGHASLVCYDNVTGEKMDDWRTGMRVTRHVVGFFLPLLVMLVCYGCTMYTLFHARNGQKHKAMRVILSVVLAFVVCWLPINVTHMVDTLMRSQILTENCEQQNQVDLALQVTQVIAFLHCAINPILYAFIGKKFRNQFLHSLYQKGIIGKDSLALFRKGSAQSSISSRVTSITL</sequence>
<feature type="transmembrane region" description="Helical" evidence="18">
    <location>
        <begin position="280"/>
        <end position="299"/>
    </location>
</feature>
<dbReference type="PANTHER" id="PTHR10489:SF689">
    <property type="entry name" value="C-X-C CHEMOKINE RECEPTOR TYPE 2"/>
    <property type="match status" value="1"/>
</dbReference>
<dbReference type="PRINTS" id="PR00427">
    <property type="entry name" value="INTRLEUKIN8R"/>
</dbReference>
<evidence type="ECO:0000256" key="10">
    <source>
        <dbReference type="ARBA" id="ARBA00023157"/>
    </source>
</evidence>
<evidence type="ECO:0000256" key="8">
    <source>
        <dbReference type="ARBA" id="ARBA00023040"/>
    </source>
</evidence>
<reference evidence="20 21" key="1">
    <citation type="submission" date="2024-09" db="EMBL/GenBank/DDBJ databases">
        <title>A chromosome-level genome assembly of Gray's grenadier anchovy, Coilia grayii.</title>
        <authorList>
            <person name="Fu Z."/>
        </authorList>
    </citation>
    <scope>NUCLEOTIDE SEQUENCE [LARGE SCALE GENOMIC DNA]</scope>
    <source>
        <strain evidence="20">G4</strain>
        <tissue evidence="20">Muscle</tissue>
    </source>
</reference>
<feature type="domain" description="G-protein coupled receptors family 1 profile" evidence="19">
    <location>
        <begin position="45"/>
        <end position="296"/>
    </location>
</feature>
<feature type="transmembrane region" description="Helical" evidence="18">
    <location>
        <begin position="66"/>
        <end position="88"/>
    </location>
</feature>
<dbReference type="PROSITE" id="PS00237">
    <property type="entry name" value="G_PROTEIN_RECEP_F1_1"/>
    <property type="match status" value="1"/>
</dbReference>
<dbReference type="Pfam" id="PF00001">
    <property type="entry name" value="7tm_1"/>
    <property type="match status" value="1"/>
</dbReference>
<evidence type="ECO:0000256" key="11">
    <source>
        <dbReference type="ARBA" id="ARBA00023170"/>
    </source>
</evidence>
<name>A0ABD1J5I9_9TELE</name>
<keyword evidence="9 18" id="KW-0472">Membrane</keyword>
<protein>
    <recommendedName>
        <fullName evidence="2">C-X-C chemokine receptor type 2</fullName>
    </recommendedName>
    <alternativeName>
        <fullName evidence="15">High affinity interleukin-8 receptor B</fullName>
    </alternativeName>
</protein>
<keyword evidence="10" id="KW-1015">Disulfide bond</keyword>
<evidence type="ECO:0000256" key="6">
    <source>
        <dbReference type="ARBA" id="ARBA00022692"/>
    </source>
</evidence>
<evidence type="ECO:0000313" key="21">
    <source>
        <dbReference type="Proteomes" id="UP001591681"/>
    </source>
</evidence>
<evidence type="ECO:0000256" key="16">
    <source>
        <dbReference type="ARBA" id="ARBA00034130"/>
    </source>
</evidence>
<dbReference type="SUPFAM" id="SSF81321">
    <property type="entry name" value="Family A G protein-coupled receptor-like"/>
    <property type="match status" value="1"/>
</dbReference>
<dbReference type="GO" id="GO:0006935">
    <property type="term" value="P:chemotaxis"/>
    <property type="evidence" value="ECO:0007669"/>
    <property type="project" value="UniProtKB-KW"/>
</dbReference>
<keyword evidence="12" id="KW-0325">Glycoprotein</keyword>
<keyword evidence="8 17" id="KW-0297">G-protein coupled receptor</keyword>
<evidence type="ECO:0000256" key="15">
    <source>
        <dbReference type="ARBA" id="ARBA00033468"/>
    </source>
</evidence>
<feature type="transmembrane region" description="Helical" evidence="18">
    <location>
        <begin position="141"/>
        <end position="162"/>
    </location>
</feature>
<keyword evidence="3" id="KW-1003">Cell membrane</keyword>
<dbReference type="AlphaFoldDB" id="A0ABD1J5I9"/>
<evidence type="ECO:0000256" key="14">
    <source>
        <dbReference type="ARBA" id="ARBA00025505"/>
    </source>
</evidence>
<evidence type="ECO:0000256" key="1">
    <source>
        <dbReference type="ARBA" id="ARBA00004651"/>
    </source>
</evidence>
<evidence type="ECO:0000256" key="2">
    <source>
        <dbReference type="ARBA" id="ARBA00020033"/>
    </source>
</evidence>
<evidence type="ECO:0000256" key="3">
    <source>
        <dbReference type="ARBA" id="ARBA00022475"/>
    </source>
</evidence>
<comment type="similarity">
    <text evidence="17">Belongs to the G-protein coupled receptor 1 family.</text>
</comment>
<gene>
    <name evidence="20" type="ORF">ACEWY4_023408</name>
</gene>
<dbReference type="Proteomes" id="UP001591681">
    <property type="component" value="Unassembled WGS sequence"/>
</dbReference>
<dbReference type="InterPro" id="IPR017452">
    <property type="entry name" value="GPCR_Rhodpsn_7TM"/>
</dbReference>
<keyword evidence="6 17" id="KW-0812">Transmembrane</keyword>
<comment type="caution">
    <text evidence="20">The sequence shown here is derived from an EMBL/GenBank/DDBJ whole genome shotgun (WGS) entry which is preliminary data.</text>
</comment>
<comment type="subcellular location">
    <subcellularLocation>
        <location evidence="1">Cell membrane</location>
        <topology evidence="1">Multi-pass membrane protein</topology>
    </subcellularLocation>
</comment>
<evidence type="ECO:0000256" key="18">
    <source>
        <dbReference type="SAM" id="Phobius"/>
    </source>
</evidence>
<evidence type="ECO:0000256" key="9">
    <source>
        <dbReference type="ARBA" id="ARBA00023136"/>
    </source>
</evidence>
<evidence type="ECO:0000313" key="20">
    <source>
        <dbReference type="EMBL" id="KAL2081555.1"/>
    </source>
</evidence>
<feature type="transmembrane region" description="Helical" evidence="18">
    <location>
        <begin position="233"/>
        <end position="251"/>
    </location>
</feature>
<evidence type="ECO:0000259" key="19">
    <source>
        <dbReference type="PROSITE" id="PS50262"/>
    </source>
</evidence>